<keyword evidence="2" id="KW-1185">Reference proteome</keyword>
<dbReference type="AlphaFoldDB" id="A0AAP0ITG6"/>
<name>A0AAP0ITG6_9MAGN</name>
<comment type="caution">
    <text evidence="1">The sequence shown here is derived from an EMBL/GenBank/DDBJ whole genome shotgun (WGS) entry which is preliminary data.</text>
</comment>
<proteinExistence type="predicted"/>
<accession>A0AAP0ITG6</accession>
<reference evidence="1 2" key="1">
    <citation type="submission" date="2024-01" db="EMBL/GenBank/DDBJ databases">
        <title>Genome assemblies of Stephania.</title>
        <authorList>
            <person name="Yang L."/>
        </authorList>
    </citation>
    <scope>NUCLEOTIDE SEQUENCE [LARGE SCALE GENOMIC DNA]</scope>
    <source>
        <strain evidence="1">YNDBR</strain>
        <tissue evidence="1">Leaf</tissue>
    </source>
</reference>
<protein>
    <submittedName>
        <fullName evidence="1">Uncharacterized protein</fullName>
    </submittedName>
</protein>
<sequence length="65" mass="7825">MNLTQIDTSEKILRIERKREHQHGCFHGIICRSNDFIDSKSYAMSLLIDYIWLVRNQHLISLYFL</sequence>
<organism evidence="1 2">
    <name type="scientific">Stephania yunnanensis</name>
    <dbReference type="NCBI Taxonomy" id="152371"/>
    <lineage>
        <taxon>Eukaryota</taxon>
        <taxon>Viridiplantae</taxon>
        <taxon>Streptophyta</taxon>
        <taxon>Embryophyta</taxon>
        <taxon>Tracheophyta</taxon>
        <taxon>Spermatophyta</taxon>
        <taxon>Magnoliopsida</taxon>
        <taxon>Ranunculales</taxon>
        <taxon>Menispermaceae</taxon>
        <taxon>Menispermoideae</taxon>
        <taxon>Cissampelideae</taxon>
        <taxon>Stephania</taxon>
    </lineage>
</organism>
<dbReference type="Proteomes" id="UP001420932">
    <property type="component" value="Unassembled WGS sequence"/>
</dbReference>
<evidence type="ECO:0000313" key="2">
    <source>
        <dbReference type="Proteomes" id="UP001420932"/>
    </source>
</evidence>
<gene>
    <name evidence="1" type="ORF">Syun_019086</name>
</gene>
<evidence type="ECO:0000313" key="1">
    <source>
        <dbReference type="EMBL" id="KAK9121469.1"/>
    </source>
</evidence>
<dbReference type="EMBL" id="JBBNAF010000008">
    <property type="protein sequence ID" value="KAK9121469.1"/>
    <property type="molecule type" value="Genomic_DNA"/>
</dbReference>